<feature type="domain" description="GmrSD restriction endonucleases N-terminal" evidence="1">
    <location>
        <begin position="32"/>
        <end position="224"/>
    </location>
</feature>
<proteinExistence type="predicted"/>
<dbReference type="PANTHER" id="PTHR35149">
    <property type="entry name" value="SLL5132 PROTEIN"/>
    <property type="match status" value="1"/>
</dbReference>
<dbReference type="RefSeq" id="WP_289558596.1">
    <property type="nucleotide sequence ID" value="NZ_JAUDEN010000004.1"/>
</dbReference>
<dbReference type="Proteomes" id="UP001169458">
    <property type="component" value="Unassembled WGS sequence"/>
</dbReference>
<protein>
    <submittedName>
        <fullName evidence="2">DUF262 domain-containing protein</fullName>
    </submittedName>
</protein>
<reference evidence="3" key="1">
    <citation type="submission" date="2023-07" db="EMBL/GenBank/DDBJ databases">
        <title>Identification and characterization of horizontal gene transfer across gut microbiota members of farm animals based on homology search.</title>
        <authorList>
            <person name="Schwarzerova J."/>
            <person name="Nykrynova M."/>
            <person name="Jureckova K."/>
            <person name="Cejkova D."/>
            <person name="Rychlik I."/>
        </authorList>
    </citation>
    <scope>NUCLEOTIDE SEQUENCE [LARGE SCALE GENOMIC DNA]</scope>
    <source>
        <strain evidence="3">109_WCHN</strain>
    </source>
</reference>
<gene>
    <name evidence="2" type="ORF">QUW60_04045</name>
</gene>
<dbReference type="Pfam" id="PF03235">
    <property type="entry name" value="GmrSD_N"/>
    <property type="match status" value="1"/>
</dbReference>
<evidence type="ECO:0000313" key="3">
    <source>
        <dbReference type="Proteomes" id="UP001169458"/>
    </source>
</evidence>
<evidence type="ECO:0000259" key="1">
    <source>
        <dbReference type="Pfam" id="PF03235"/>
    </source>
</evidence>
<evidence type="ECO:0000313" key="2">
    <source>
        <dbReference type="EMBL" id="MDM8324406.1"/>
    </source>
</evidence>
<dbReference type="EMBL" id="JAUDEN010000004">
    <property type="protein sequence ID" value="MDM8324406.1"/>
    <property type="molecule type" value="Genomic_DNA"/>
</dbReference>
<sequence length="634" mass="75600">MDITMTQTFERNNCSDNKIGLKTVTELCGMNFYIPNYQRGYRWTEQQIKDLLNDINEFNDNNGFYCLQPLVVKRREKDIFKKIKEEARDINDVYDYLKGTWEVIDGQQRLTTIFILMKCLGITDMHYTLKYETRSGSEQFLSGNLEMNEENIDYFHISSAKQAISEWLKDKDCFSIKDFKEKLLEKVNFIWYESVDEDPIKVFTRLNIGKISLTNSELIKALFLNRSNFDIKANGDIKLRQQEIASEWDKIEYSLQNDEFWLFLHEKGYDHPTRIDFIFDLICEANDLKLDNYKEKIGTDDYRTFRYFYEYFKSDISAEECNNFPKEDSKIVKCWKTVKRYYQTFEEWYNDLELFHYIGFLIDCKGDNIIKDLLYKWNQQTDKKSFLKNLRNEVKNVIDKCPELKEDGSNKRECKPILLFHNIQTVINQNQSQRHNEKYEMGTFYKFPFHLYKLESWDVEHINSNTTNPEEDVESQREWLLNIYLSVKEELQEKIKEYFNSSSEDNKTLFEEIKKEVPFSNIEWTQEEKNRIWNYALLDSSTNRSYGNSIFSGKRRIIIGKDKGKLIAIPKLSKDGKLVMTDEQNSTSSFVPPCTRQVFLKYYSATAGNNNYWTIEDAQSYLSDIESCIKKLEE</sequence>
<comment type="caution">
    <text evidence="2">The sequence shown here is derived from an EMBL/GenBank/DDBJ whole genome shotgun (WGS) entry which is preliminary data.</text>
</comment>
<dbReference type="PANTHER" id="PTHR35149:SF1">
    <property type="entry name" value="DUF5655 DOMAIN-CONTAINING PROTEIN"/>
    <property type="match status" value="1"/>
</dbReference>
<accession>A0ABT7VDP1</accession>
<organism evidence="2 3">
    <name type="scientific">Bacteroides gallinaceum</name>
    <dbReference type="NCBI Taxonomy" id="1462571"/>
    <lineage>
        <taxon>Bacteria</taxon>
        <taxon>Pseudomonadati</taxon>
        <taxon>Bacteroidota</taxon>
        <taxon>Bacteroidia</taxon>
        <taxon>Bacteroidales</taxon>
        <taxon>Bacteroidaceae</taxon>
        <taxon>Bacteroides</taxon>
    </lineage>
</organism>
<keyword evidence="3" id="KW-1185">Reference proteome</keyword>
<name>A0ABT7VDP1_9BACE</name>
<dbReference type="InterPro" id="IPR004919">
    <property type="entry name" value="GmrSD_N"/>
</dbReference>